<dbReference type="PANTHER" id="PTHR43732">
    <property type="entry name" value="RIBOSE 5-PHOSPHATE ISOMERASE-RELATED"/>
    <property type="match status" value="1"/>
</dbReference>
<evidence type="ECO:0000313" key="3">
    <source>
        <dbReference type="EMBL" id="ALP95715.1"/>
    </source>
</evidence>
<dbReference type="GO" id="GO:0005975">
    <property type="term" value="P:carbohydrate metabolic process"/>
    <property type="evidence" value="ECO:0007669"/>
    <property type="project" value="InterPro"/>
</dbReference>
<dbReference type="PIRSF" id="PIRSF005384">
    <property type="entry name" value="RpiB_LacA_B"/>
    <property type="match status" value="1"/>
</dbReference>
<dbReference type="EC" id="5.3.1.6" evidence="3"/>
<keyword evidence="4" id="KW-1185">Reference proteome</keyword>
<comment type="similarity">
    <text evidence="1">Belongs to the LacAB/RpiB family.</text>
</comment>
<keyword evidence="2 3" id="KW-0413">Isomerase</keyword>
<sequence>MKIAIGNDQHGLAYKQMLLSTFAEHEFVDMGSYDTQAVSYPAIAEAVARKVASGACERGILICGTGIGMAMAANKIKGAYAAVCHDIYSTQRSILSNDANILCMGALVIGQKTAEELVRLWLPLRFDPSSPSAAKVAQLRQMEEV</sequence>
<proteinExistence type="inferred from homology"/>
<dbReference type="EMBL" id="CP011307">
    <property type="protein sequence ID" value="ALP95715.1"/>
    <property type="molecule type" value="Genomic_DNA"/>
</dbReference>
<dbReference type="PATRIC" id="fig|1297617.4.peg.3417"/>
<dbReference type="Gene3D" id="3.40.1400.10">
    <property type="entry name" value="Sugar-phosphate isomerase, RpiB/LacA/LacB"/>
    <property type="match status" value="1"/>
</dbReference>
<evidence type="ECO:0000256" key="2">
    <source>
        <dbReference type="ARBA" id="ARBA00023235"/>
    </source>
</evidence>
<dbReference type="STRING" id="1297617.IB211_03327c"/>
<dbReference type="RefSeq" id="WP_058118653.1">
    <property type="nucleotide sequence ID" value="NZ_CAMREZ010000016.1"/>
</dbReference>
<dbReference type="AlphaFoldDB" id="A0A0S2W8R0"/>
<reference evidence="3 4" key="1">
    <citation type="journal article" date="2015" name="Nat. Commun.">
        <title>Production of butyrate from lysine and the Amadori product fructoselysine by a human gut commensal.</title>
        <authorList>
            <person name="Bui T.P."/>
            <person name="Ritari J."/>
            <person name="Boeren S."/>
            <person name="de Waard P."/>
            <person name="Plugge C.M."/>
            <person name="de Vos W.M."/>
        </authorList>
    </citation>
    <scope>NUCLEOTIDE SEQUENCE [LARGE SCALE GENOMIC DNA]</scope>
    <source>
        <strain evidence="3 4">AF211</strain>
    </source>
</reference>
<dbReference type="InterPro" id="IPR036569">
    <property type="entry name" value="RpiB_LacA_LacB_sf"/>
</dbReference>
<dbReference type="InterPro" id="IPR003500">
    <property type="entry name" value="RpiB_LacA_LacB"/>
</dbReference>
<dbReference type="Proteomes" id="UP000064844">
    <property type="component" value="Chromosome"/>
</dbReference>
<reference evidence="4" key="2">
    <citation type="submission" date="2015-04" db="EMBL/GenBank/DDBJ databases">
        <title>A butyrogenic pathway from the amino acid lysine in a human gut commensal.</title>
        <authorList>
            <person name="de Vos W.M."/>
            <person name="Bui N.T.P."/>
            <person name="Plugge C.M."/>
            <person name="Ritari J."/>
        </authorList>
    </citation>
    <scope>NUCLEOTIDE SEQUENCE [LARGE SCALE GENOMIC DNA]</scope>
    <source>
        <strain evidence="4">AF211</strain>
    </source>
</reference>
<evidence type="ECO:0000313" key="4">
    <source>
        <dbReference type="Proteomes" id="UP000064844"/>
    </source>
</evidence>
<dbReference type="KEGG" id="ibu:IB211_03327c"/>
<name>A0A0S2W8R0_9FIRM</name>
<protein>
    <submittedName>
        <fullName evidence="3">Ribose 5-phosphate isomerase B</fullName>
        <ecNumber evidence="3">5.3.1.6</ecNumber>
    </submittedName>
</protein>
<dbReference type="SUPFAM" id="SSF89623">
    <property type="entry name" value="Ribose/Galactose isomerase RpiB/AlsB"/>
    <property type="match status" value="1"/>
</dbReference>
<dbReference type="NCBIfam" id="NF004051">
    <property type="entry name" value="PRK05571.1"/>
    <property type="match status" value="1"/>
</dbReference>
<dbReference type="GO" id="GO:0004751">
    <property type="term" value="F:ribose-5-phosphate isomerase activity"/>
    <property type="evidence" value="ECO:0007669"/>
    <property type="project" value="UniProtKB-EC"/>
</dbReference>
<dbReference type="InterPro" id="IPR051812">
    <property type="entry name" value="SPI_LacAB/RpiB"/>
</dbReference>
<accession>A0A0S2W8R0</accession>
<dbReference type="eggNOG" id="COG0698">
    <property type="taxonomic scope" value="Bacteria"/>
</dbReference>
<dbReference type="NCBIfam" id="TIGR00689">
    <property type="entry name" value="rpiB_lacA_lacB"/>
    <property type="match status" value="1"/>
</dbReference>
<gene>
    <name evidence="3" type="ORF">IB211_03327c</name>
</gene>
<evidence type="ECO:0000256" key="1">
    <source>
        <dbReference type="ARBA" id="ARBA00008754"/>
    </source>
</evidence>
<organism evidence="3 4">
    <name type="scientific">Intestinimonas butyriciproducens</name>
    <dbReference type="NCBI Taxonomy" id="1297617"/>
    <lineage>
        <taxon>Bacteria</taxon>
        <taxon>Bacillati</taxon>
        <taxon>Bacillota</taxon>
        <taxon>Clostridia</taxon>
        <taxon>Eubacteriales</taxon>
        <taxon>Intestinimonas</taxon>
    </lineage>
</organism>
<dbReference type="Pfam" id="PF02502">
    <property type="entry name" value="LacAB_rpiB"/>
    <property type="match status" value="1"/>
</dbReference>
<dbReference type="PANTHER" id="PTHR43732:SF1">
    <property type="entry name" value="RIBOSE 5-PHOSPHATE ISOMERASE"/>
    <property type="match status" value="1"/>
</dbReference>